<protein>
    <submittedName>
        <fullName evidence="1">Uncharacterized protein</fullName>
    </submittedName>
</protein>
<organism evidence="1 2">
    <name type="scientific">Dryococelus australis</name>
    <dbReference type="NCBI Taxonomy" id="614101"/>
    <lineage>
        <taxon>Eukaryota</taxon>
        <taxon>Metazoa</taxon>
        <taxon>Ecdysozoa</taxon>
        <taxon>Arthropoda</taxon>
        <taxon>Hexapoda</taxon>
        <taxon>Insecta</taxon>
        <taxon>Pterygota</taxon>
        <taxon>Neoptera</taxon>
        <taxon>Polyneoptera</taxon>
        <taxon>Phasmatodea</taxon>
        <taxon>Verophasmatodea</taxon>
        <taxon>Anareolatae</taxon>
        <taxon>Phasmatidae</taxon>
        <taxon>Eurycanthinae</taxon>
        <taxon>Dryococelus</taxon>
    </lineage>
</organism>
<dbReference type="EMBL" id="JARBHB010000002">
    <property type="protein sequence ID" value="KAJ8893516.1"/>
    <property type="molecule type" value="Genomic_DNA"/>
</dbReference>
<keyword evidence="2" id="KW-1185">Reference proteome</keyword>
<accession>A0ABQ9IA38</accession>
<sequence>MKFSVSNRNNRRGPWDQSLPGFARVCQAIVKAEFPPPPLSLFNEDRLLPGLKKTISVDQDGRTGNRNRVLPNARPKVHRCRGGKAVRLPAYRLYEPSSIPGGFAQGFSHVGSAVSPPLYSGAALFPHRFTSIDSQDLDVKSRPNLFHFTPKVRRQRNPSRCVCVHIEKAAMELEAAYYLPAPSIHAATTRSGDRCDSAALSTSGFWLHRCPGPPRARVTTGEKIPECKSRGLLTRGWEAPKNSLARGKRLVEVVVLDCSPPTKANRTQFPPRLFPDCRKVRIVPDDAAGQRCSLGSPFPPPLHSGAAPFWPHFTFINSQDSLPGWWRILYSRWDEQPQWVWMAWMLEAIVCGDIASSYIRGNLPLFPSGLLHHTSFSRPSFTTTAFLPPSGTGFDSRWDHPPDFRKWESCRTMPLVDGFSRGSPVSPTIPPLLHINHALPSSTFKILMLRAAQISSLTYSPKSSYY</sequence>
<evidence type="ECO:0000313" key="1">
    <source>
        <dbReference type="EMBL" id="KAJ8893516.1"/>
    </source>
</evidence>
<gene>
    <name evidence="1" type="ORF">PR048_006114</name>
</gene>
<reference evidence="1 2" key="1">
    <citation type="submission" date="2023-02" db="EMBL/GenBank/DDBJ databases">
        <title>LHISI_Scaffold_Assembly.</title>
        <authorList>
            <person name="Stuart O.P."/>
            <person name="Cleave R."/>
            <person name="Magrath M.J.L."/>
            <person name="Mikheyev A.S."/>
        </authorList>
    </citation>
    <scope>NUCLEOTIDE SEQUENCE [LARGE SCALE GENOMIC DNA]</scope>
    <source>
        <strain evidence="1">Daus_M_001</strain>
        <tissue evidence="1">Leg muscle</tissue>
    </source>
</reference>
<dbReference type="Proteomes" id="UP001159363">
    <property type="component" value="Chromosome 2"/>
</dbReference>
<name>A0ABQ9IA38_9NEOP</name>
<evidence type="ECO:0000313" key="2">
    <source>
        <dbReference type="Proteomes" id="UP001159363"/>
    </source>
</evidence>
<comment type="caution">
    <text evidence="1">The sequence shown here is derived from an EMBL/GenBank/DDBJ whole genome shotgun (WGS) entry which is preliminary data.</text>
</comment>
<proteinExistence type="predicted"/>